<keyword evidence="2" id="KW-0472">Membrane</keyword>
<organism evidence="3">
    <name type="scientific">Enterocloster phage PMBT24</name>
    <dbReference type="NCBI Taxonomy" id="3025413"/>
    <lineage>
        <taxon>Viruses</taxon>
        <taxon>Duplodnaviria</taxon>
        <taxon>Heunggongvirae</taxon>
        <taxon>Uroviricota</taxon>
        <taxon>Caudoviricetes</taxon>
    </lineage>
</organism>
<keyword evidence="2" id="KW-0812">Transmembrane</keyword>
<evidence type="ECO:0000256" key="2">
    <source>
        <dbReference type="SAM" id="Phobius"/>
    </source>
</evidence>
<evidence type="ECO:0000256" key="1">
    <source>
        <dbReference type="SAM" id="MobiDB-lite"/>
    </source>
</evidence>
<feature type="transmembrane region" description="Helical" evidence="2">
    <location>
        <begin position="5"/>
        <end position="24"/>
    </location>
</feature>
<dbReference type="EMBL" id="OQ326496">
    <property type="protein sequence ID" value="WDQ45448.1"/>
    <property type="molecule type" value="Genomic_DNA"/>
</dbReference>
<reference evidence="3" key="1">
    <citation type="submission" date="2023-01" db="EMBL/GenBank/DDBJ databases">
        <authorList>
            <person name="Sprotte S."/>
            <person name="Brinks E."/>
        </authorList>
    </citation>
    <scope>NUCLEOTIDE SEQUENCE</scope>
</reference>
<accession>A0AAT9TVF9</accession>
<sequence length="170" mass="18912">MKKLIAKIVLVSMVGIGVMVGYSIHKANVKATENIPRVEKMKSPYADYKPTSTQPAPKKATVSKKESSIAPRERNKTAEELITITDATFTLDSNYVRFEAKVTNGSERTVDYFKYDIFGANDKGDIVVCEWGNWSGTLPPGASTTIDDMFKYNPEGTRYGALMNKISYSY</sequence>
<protein>
    <submittedName>
        <fullName evidence="3">Uncharacterized protein</fullName>
    </submittedName>
</protein>
<feature type="region of interest" description="Disordered" evidence="1">
    <location>
        <begin position="42"/>
        <end position="74"/>
    </location>
</feature>
<proteinExistence type="predicted"/>
<feature type="compositionally biased region" description="Basic and acidic residues" evidence="1">
    <location>
        <begin position="63"/>
        <end position="74"/>
    </location>
</feature>
<name>A0AAT9TVF9_9CAUD</name>
<reference evidence="3" key="2">
    <citation type="journal article" date="2024" name="Heliyon">
        <title>Complete genome sequence of the novel virulent phage PMBT24 infecting Enterocloster bolteae from the human gut.</title>
        <authorList>
            <person name="Sprotte S."/>
            <person name="Brinks E."/>
            <person name="Neve H."/>
            <person name="Franz C.M.A.P."/>
        </authorList>
    </citation>
    <scope>NUCLEOTIDE SEQUENCE</scope>
</reference>
<keyword evidence="2" id="KW-1133">Transmembrane helix</keyword>
<evidence type="ECO:0000313" key="3">
    <source>
        <dbReference type="EMBL" id="WDQ45448.1"/>
    </source>
</evidence>